<dbReference type="InterPro" id="IPR038474">
    <property type="entry name" value="Polyketide_synth_cyclase_sf"/>
</dbReference>
<dbReference type="AlphaFoldDB" id="A0A1I6A8H2"/>
<dbReference type="Gene3D" id="3.30.70.1090">
    <property type="entry name" value="Dimeric alpha+beta barrel"/>
    <property type="match status" value="1"/>
</dbReference>
<reference evidence="2" key="1">
    <citation type="submission" date="2016-10" db="EMBL/GenBank/DDBJ databases">
        <authorList>
            <person name="Varghese N."/>
            <person name="Submissions S."/>
        </authorList>
    </citation>
    <scope>NUCLEOTIDE SEQUENCE [LARGE SCALE GENOMIC DNA]</scope>
    <source>
        <strain evidence="2">CGMCC 4.5579</strain>
    </source>
</reference>
<proteinExistence type="predicted"/>
<evidence type="ECO:0000313" key="2">
    <source>
        <dbReference type="Proteomes" id="UP000198727"/>
    </source>
</evidence>
<sequence>MHRTLIVANLKPGHANHIADLFAESDSTDLPRMVGVTRRTLLQFHNLYFHLVEADEDITPNLYKVRDNELYQELSTRLAEHVTPYDPNWREPKDAMAQPFYIWTPQDGVQRPNGTSPTELGK</sequence>
<dbReference type="Proteomes" id="UP000198727">
    <property type="component" value="Unassembled WGS sequence"/>
</dbReference>
<dbReference type="EMBL" id="FOWW01000011">
    <property type="protein sequence ID" value="SFQ64945.1"/>
    <property type="molecule type" value="Genomic_DNA"/>
</dbReference>
<dbReference type="RefSeq" id="WP_092535598.1">
    <property type="nucleotide sequence ID" value="NZ_FOWW01000011.1"/>
</dbReference>
<dbReference type="GO" id="GO:0030639">
    <property type="term" value="P:polyketide biosynthetic process"/>
    <property type="evidence" value="ECO:0007669"/>
    <property type="project" value="InterPro"/>
</dbReference>
<dbReference type="InterPro" id="IPR006765">
    <property type="entry name" value="Polyketide_synth_cyclase"/>
</dbReference>
<name>A0A1I6A8H2_9PSEU</name>
<evidence type="ECO:0000313" key="1">
    <source>
        <dbReference type="EMBL" id="SFQ64945.1"/>
    </source>
</evidence>
<accession>A0A1I6A8H2</accession>
<dbReference type="OrthoDB" id="4147507at2"/>
<dbReference type="SUPFAM" id="SSF54909">
    <property type="entry name" value="Dimeric alpha+beta barrel"/>
    <property type="match status" value="1"/>
</dbReference>
<dbReference type="Pfam" id="PF04673">
    <property type="entry name" value="Cyclase_polyket"/>
    <property type="match status" value="1"/>
</dbReference>
<dbReference type="InterPro" id="IPR011008">
    <property type="entry name" value="Dimeric_a/b-barrel"/>
</dbReference>
<protein>
    <submittedName>
        <fullName evidence="1">Cyclase</fullName>
    </submittedName>
</protein>
<dbReference type="STRING" id="587909.SAMN05421810_111173"/>
<gene>
    <name evidence="1" type="ORF">SAMN05421810_111173</name>
</gene>
<keyword evidence="2" id="KW-1185">Reference proteome</keyword>
<organism evidence="1 2">
    <name type="scientific">Amycolatopsis arida</name>
    <dbReference type="NCBI Taxonomy" id="587909"/>
    <lineage>
        <taxon>Bacteria</taxon>
        <taxon>Bacillati</taxon>
        <taxon>Actinomycetota</taxon>
        <taxon>Actinomycetes</taxon>
        <taxon>Pseudonocardiales</taxon>
        <taxon>Pseudonocardiaceae</taxon>
        <taxon>Amycolatopsis</taxon>
    </lineage>
</organism>